<keyword evidence="7" id="KW-0997">Cell inner membrane</keyword>
<dbReference type="GO" id="GO:0008564">
    <property type="term" value="F:protein-exporting ATPase activity"/>
    <property type="evidence" value="ECO:0007669"/>
    <property type="project" value="UniProtKB-EC"/>
</dbReference>
<dbReference type="InParanoid" id="H1XNS3"/>
<comment type="catalytic activity">
    <reaction evidence="16">
        <text>ATP + H2O + cellular proteinSide 1 = ADP + phosphate + cellular proteinSide 2.</text>
        <dbReference type="EC" id="7.4.2.8"/>
    </reaction>
</comment>
<dbReference type="PaxDb" id="880073-Calab_0214"/>
<comment type="subunit">
    <text evidence="16">Monomer and homodimer. Part of the essential Sec protein translocation apparatus which comprises SecA, SecYEG and auxiliary proteins SecDF. Other proteins may also be involved.</text>
</comment>
<dbReference type="FunFam" id="1.10.3060.10:FF:000003">
    <property type="entry name" value="Protein translocase subunit SecA"/>
    <property type="match status" value="1"/>
</dbReference>
<dbReference type="HOGENOM" id="CLU_005314_3_0_0"/>
<evidence type="ECO:0000256" key="9">
    <source>
        <dbReference type="ARBA" id="ARBA00022741"/>
    </source>
</evidence>
<dbReference type="GO" id="GO:0065002">
    <property type="term" value="P:intracellular protein transmembrane transport"/>
    <property type="evidence" value="ECO:0007669"/>
    <property type="project" value="UniProtKB-UniRule"/>
</dbReference>
<dbReference type="CDD" id="cd17928">
    <property type="entry name" value="DEXDc_SecA"/>
    <property type="match status" value="1"/>
</dbReference>
<dbReference type="GO" id="GO:0005829">
    <property type="term" value="C:cytosol"/>
    <property type="evidence" value="ECO:0007669"/>
    <property type="project" value="TreeGrafter"/>
</dbReference>
<evidence type="ECO:0000313" key="25">
    <source>
        <dbReference type="Proteomes" id="UP000183868"/>
    </source>
</evidence>
<keyword evidence="14 16" id="KW-0811">Translocation</keyword>
<evidence type="ECO:0000256" key="16">
    <source>
        <dbReference type="HAMAP-Rule" id="MF_01382"/>
    </source>
</evidence>
<evidence type="ECO:0000256" key="1">
    <source>
        <dbReference type="ARBA" id="ARBA00001947"/>
    </source>
</evidence>
<evidence type="ECO:0000256" key="17">
    <source>
        <dbReference type="RuleBase" id="RU003874"/>
    </source>
</evidence>
<dbReference type="InterPro" id="IPR020937">
    <property type="entry name" value="SecA_CS"/>
</dbReference>
<reference evidence="22 25" key="2">
    <citation type="submission" date="2016-11" db="EMBL/GenBank/DDBJ databases">
        <title>Genomic analysis of Caldithrix abyssi and proposal of a novel bacterial phylum Caldithrichaeota.</title>
        <authorList>
            <person name="Kublanov I."/>
            <person name="Sigalova O."/>
            <person name="Gavrilov S."/>
            <person name="Lebedinsky A."/>
            <person name="Ivanova N."/>
            <person name="Daum C."/>
            <person name="Reddy T."/>
            <person name="Klenk H.P."/>
            <person name="Goker M."/>
            <person name="Reva O."/>
            <person name="Miroshnichenko M."/>
            <person name="Kyprides N."/>
            <person name="Woyke T."/>
            <person name="Gelfand M."/>
        </authorList>
    </citation>
    <scope>NUCLEOTIDE SEQUENCE [LARGE SCALE GENOMIC DNA]</scope>
    <source>
        <strain evidence="22 25">LF13</strain>
    </source>
</reference>
<evidence type="ECO:0000259" key="19">
    <source>
        <dbReference type="PROSITE" id="PS51192"/>
    </source>
</evidence>
<dbReference type="InterPro" id="IPR036266">
    <property type="entry name" value="SecA_Wing/Scaffold_sf"/>
</dbReference>
<dbReference type="Gene3D" id="3.90.1440.10">
    <property type="entry name" value="SecA, preprotein cross-linking domain"/>
    <property type="match status" value="1"/>
</dbReference>
<dbReference type="EMBL" id="CM001402">
    <property type="protein sequence ID" value="EHO39863.1"/>
    <property type="molecule type" value="Genomic_DNA"/>
</dbReference>
<evidence type="ECO:0000256" key="13">
    <source>
        <dbReference type="ARBA" id="ARBA00022967"/>
    </source>
</evidence>
<dbReference type="GO" id="GO:0043952">
    <property type="term" value="P:protein transport by the Sec complex"/>
    <property type="evidence" value="ECO:0007669"/>
    <property type="project" value="TreeGrafter"/>
</dbReference>
<dbReference type="GO" id="GO:0006605">
    <property type="term" value="P:protein targeting"/>
    <property type="evidence" value="ECO:0007669"/>
    <property type="project" value="UniProtKB-UniRule"/>
</dbReference>
<feature type="compositionally biased region" description="Basic and acidic residues" evidence="18">
    <location>
        <begin position="946"/>
        <end position="965"/>
    </location>
</feature>
<keyword evidence="15 16" id="KW-0472">Membrane</keyword>
<dbReference type="InterPro" id="IPR014018">
    <property type="entry name" value="SecA_motor_DEAD"/>
</dbReference>
<keyword evidence="4 16" id="KW-0813">Transport</keyword>
<dbReference type="Proteomes" id="UP000004671">
    <property type="component" value="Chromosome"/>
</dbReference>
<dbReference type="RefSeq" id="WP_006926757.1">
    <property type="nucleotide sequence ID" value="NZ_CM001402.1"/>
</dbReference>
<dbReference type="InterPro" id="IPR014001">
    <property type="entry name" value="Helicase_ATP-bd"/>
</dbReference>
<accession>H1XNS3</accession>
<evidence type="ECO:0000313" key="24">
    <source>
        <dbReference type="Proteomes" id="UP000004671"/>
    </source>
</evidence>
<dbReference type="HAMAP" id="MF_01382">
    <property type="entry name" value="SecA"/>
    <property type="match status" value="1"/>
</dbReference>
<evidence type="ECO:0000259" key="21">
    <source>
        <dbReference type="PROSITE" id="PS51196"/>
    </source>
</evidence>
<dbReference type="Pfam" id="PF01043">
    <property type="entry name" value="SecA_PP_bind"/>
    <property type="match status" value="1"/>
</dbReference>
<dbReference type="AlphaFoldDB" id="H1XNS3"/>
<keyword evidence="9 16" id="KW-0547">Nucleotide-binding</keyword>
<dbReference type="GO" id="GO:0031522">
    <property type="term" value="C:cell envelope Sec protein transport complex"/>
    <property type="evidence" value="ECO:0007669"/>
    <property type="project" value="TreeGrafter"/>
</dbReference>
<dbReference type="Gene3D" id="3.40.50.300">
    <property type="entry name" value="P-loop containing nucleotide triphosphate hydrolases"/>
    <property type="match status" value="3"/>
</dbReference>
<dbReference type="FunFam" id="3.40.50.300:FF:000694">
    <property type="entry name" value="Preprotein translocase subunit SecA"/>
    <property type="match status" value="1"/>
</dbReference>
<dbReference type="Pfam" id="PF07516">
    <property type="entry name" value="SecA_SW"/>
    <property type="match status" value="1"/>
</dbReference>
<dbReference type="STRING" id="880073.Cabys_3010"/>
<evidence type="ECO:0000256" key="8">
    <source>
        <dbReference type="ARBA" id="ARBA00022723"/>
    </source>
</evidence>
<dbReference type="PROSITE" id="PS01312">
    <property type="entry name" value="SECA"/>
    <property type="match status" value="1"/>
</dbReference>
<feature type="binding site" evidence="16">
    <location>
        <begin position="118"/>
        <end position="122"/>
    </location>
    <ligand>
        <name>ATP</name>
        <dbReference type="ChEBI" id="CHEBI:30616"/>
    </ligand>
</feature>
<dbReference type="KEGG" id="caby:Cabys_3010"/>
<evidence type="ECO:0000256" key="18">
    <source>
        <dbReference type="SAM" id="MobiDB-lite"/>
    </source>
</evidence>
<dbReference type="SMART" id="SM00958">
    <property type="entry name" value="SecA_PP_bind"/>
    <property type="match status" value="1"/>
</dbReference>
<keyword evidence="24" id="KW-1185">Reference proteome</keyword>
<dbReference type="eggNOG" id="COG0653">
    <property type="taxonomic scope" value="Bacteria"/>
</dbReference>
<keyword evidence="5 16" id="KW-1003">Cell membrane</keyword>
<comment type="function">
    <text evidence="16">Part of the Sec protein translocase complex. Interacts with the SecYEG preprotein conducting channel. Has a central role in coupling the hydrolysis of ATP to the transfer of proteins into and across the cell membrane, serving as an ATP-driven molecular motor driving the stepwise translocation of polypeptide chains across the membrane.</text>
</comment>
<feature type="domain" description="SecA family profile" evidence="21">
    <location>
        <begin position="3"/>
        <end position="697"/>
    </location>
</feature>
<dbReference type="SMART" id="SM00957">
    <property type="entry name" value="SecA_DEAD"/>
    <property type="match status" value="1"/>
</dbReference>
<dbReference type="InterPro" id="IPR011115">
    <property type="entry name" value="SecA_DEAD"/>
</dbReference>
<dbReference type="GO" id="GO:0005886">
    <property type="term" value="C:plasma membrane"/>
    <property type="evidence" value="ECO:0007669"/>
    <property type="project" value="UniProtKB-SubCell"/>
</dbReference>
<feature type="domain" description="Helicase C-terminal" evidence="20">
    <location>
        <begin position="541"/>
        <end position="713"/>
    </location>
</feature>
<evidence type="ECO:0000256" key="12">
    <source>
        <dbReference type="ARBA" id="ARBA00022927"/>
    </source>
</evidence>
<reference evidence="23 24" key="1">
    <citation type="submission" date="2011-09" db="EMBL/GenBank/DDBJ databases">
        <title>The permanent draft genome of Caldithrix abyssi DSM 13497.</title>
        <authorList>
            <consortium name="US DOE Joint Genome Institute (JGI-PGF)"/>
            <person name="Lucas S."/>
            <person name="Han J."/>
            <person name="Lapidus A."/>
            <person name="Bruce D."/>
            <person name="Goodwin L."/>
            <person name="Pitluck S."/>
            <person name="Peters L."/>
            <person name="Kyrpides N."/>
            <person name="Mavromatis K."/>
            <person name="Ivanova N."/>
            <person name="Mikhailova N."/>
            <person name="Chertkov O."/>
            <person name="Detter J.C."/>
            <person name="Tapia R."/>
            <person name="Han C."/>
            <person name="Land M."/>
            <person name="Hauser L."/>
            <person name="Markowitz V."/>
            <person name="Cheng J.-F."/>
            <person name="Hugenholtz P."/>
            <person name="Woyke T."/>
            <person name="Wu D."/>
            <person name="Spring S."/>
            <person name="Brambilla E."/>
            <person name="Klenk H.-P."/>
            <person name="Eisen J.A."/>
        </authorList>
    </citation>
    <scope>NUCLEOTIDE SEQUENCE [LARGE SCALE GENOMIC DNA]</scope>
    <source>
        <strain evidence="23 24">DSM 13497</strain>
    </source>
</reference>
<keyword evidence="8" id="KW-0479">Metal-binding</keyword>
<feature type="domain" description="Helicase ATP-binding" evidence="19">
    <location>
        <begin position="102"/>
        <end position="261"/>
    </location>
</feature>
<evidence type="ECO:0000256" key="6">
    <source>
        <dbReference type="ARBA" id="ARBA00022490"/>
    </source>
</evidence>
<dbReference type="SUPFAM" id="SSF81886">
    <property type="entry name" value="Helical scaffold and wing domains of SecA"/>
    <property type="match status" value="1"/>
</dbReference>
<protein>
    <recommendedName>
        <fullName evidence="16 17">Protein translocase subunit SecA</fullName>
        <ecNumber evidence="16">7.4.2.8</ecNumber>
    </recommendedName>
</protein>
<evidence type="ECO:0000313" key="22">
    <source>
        <dbReference type="EMBL" id="APF19758.1"/>
    </source>
</evidence>
<dbReference type="PANTHER" id="PTHR30612">
    <property type="entry name" value="SECA INNER MEMBRANE COMPONENT OF SEC PROTEIN SECRETION SYSTEM"/>
    <property type="match status" value="1"/>
</dbReference>
<dbReference type="EMBL" id="CP018099">
    <property type="protein sequence ID" value="APF19758.1"/>
    <property type="molecule type" value="Genomic_DNA"/>
</dbReference>
<dbReference type="CDD" id="cd18803">
    <property type="entry name" value="SF2_C_secA"/>
    <property type="match status" value="1"/>
</dbReference>
<evidence type="ECO:0000256" key="2">
    <source>
        <dbReference type="ARBA" id="ARBA00004496"/>
    </source>
</evidence>
<dbReference type="SUPFAM" id="SSF52540">
    <property type="entry name" value="P-loop containing nucleoside triphosphate hydrolases"/>
    <property type="match status" value="2"/>
</dbReference>
<dbReference type="InterPro" id="IPR000185">
    <property type="entry name" value="SecA"/>
</dbReference>
<dbReference type="InterPro" id="IPR044722">
    <property type="entry name" value="SecA_SF2_C"/>
</dbReference>
<dbReference type="InterPro" id="IPR011116">
    <property type="entry name" value="SecA_Wing/Scaffold"/>
</dbReference>
<dbReference type="Proteomes" id="UP000183868">
    <property type="component" value="Chromosome"/>
</dbReference>
<evidence type="ECO:0000256" key="3">
    <source>
        <dbReference type="ARBA" id="ARBA00007650"/>
    </source>
</evidence>
<dbReference type="PRINTS" id="PR00906">
    <property type="entry name" value="SECA"/>
</dbReference>
<proteinExistence type="inferred from homology"/>
<dbReference type="Pfam" id="PF02810">
    <property type="entry name" value="SEC-C"/>
    <property type="match status" value="1"/>
</dbReference>
<evidence type="ECO:0000256" key="5">
    <source>
        <dbReference type="ARBA" id="ARBA00022475"/>
    </source>
</evidence>
<keyword evidence="6 16" id="KW-0963">Cytoplasm</keyword>
<dbReference type="InterPro" id="IPR036670">
    <property type="entry name" value="SecA_X-link_sf"/>
</dbReference>
<comment type="subcellular location">
    <subcellularLocation>
        <location evidence="16">Cell membrane</location>
        <topology evidence="16">Peripheral membrane protein</topology>
        <orientation evidence="16">Cytoplasmic side</orientation>
    </subcellularLocation>
    <subcellularLocation>
        <location evidence="2 16">Cytoplasm</location>
    </subcellularLocation>
    <text evidence="16">Distribution is 50-50.</text>
</comment>
<evidence type="ECO:0000256" key="14">
    <source>
        <dbReference type="ARBA" id="ARBA00023010"/>
    </source>
</evidence>
<dbReference type="GO" id="GO:0017038">
    <property type="term" value="P:protein import"/>
    <property type="evidence" value="ECO:0007669"/>
    <property type="project" value="InterPro"/>
</dbReference>
<evidence type="ECO:0000256" key="4">
    <source>
        <dbReference type="ARBA" id="ARBA00022448"/>
    </source>
</evidence>
<dbReference type="GO" id="GO:0005524">
    <property type="term" value="F:ATP binding"/>
    <property type="evidence" value="ECO:0007669"/>
    <property type="project" value="UniProtKB-UniRule"/>
</dbReference>
<organism evidence="23 24">
    <name type="scientific">Caldithrix abyssi DSM 13497</name>
    <dbReference type="NCBI Taxonomy" id="880073"/>
    <lineage>
        <taxon>Bacteria</taxon>
        <taxon>Pseudomonadati</taxon>
        <taxon>Calditrichota</taxon>
        <taxon>Calditrichia</taxon>
        <taxon>Calditrichales</taxon>
        <taxon>Calditrichaceae</taxon>
        <taxon>Caldithrix</taxon>
    </lineage>
</organism>
<sequence>MIQKLITKIFGTKHERDVKKLWPIVEQINEYFEQFEKLSDEELQKKTEEFKERLAAGETTDDILPEAFAAVKQACKRLLGKKWMVVGREMTWNMVPFDVQLLGGIVLHQGKIAEMATGEGKTLVATMPLYLNALEGKGAHLVTVNDYLAQRDAEWMGEVYKFLGLTVGVILNNMDARQRREAYNCDITYGTNNEFGFDYLRDNMASSPDEIVQIRGHHYAIVDEVDSVLIDEARTPLIISGPVSGDSTAQRYREMKPYVERLVANQNRLVNRMVMEAEELLKEGKDREAAVKLFIAERGAPKHKRLLKLYHEKGIKTLVQQVENDYYRDKGQNKVSDETYFGELYYVIDEKNHIIDLTEKGREALNPNDPDMFLLPDLGEEIAKIENDSSLSVEEKVIRKEELHNLYTERSEKLQNISQLLRAYTLYEKDQEYVVQDGKVQIVDEFTGRILHGRRYSDGLHQAIEAKENVQIEKETQTLATITLQNYFRMYDKLAGMTGTAETEAAEFWEIYKLDVVVIPTNKPVIRIDYDDVVYRSKREKYNAVIEKIIEEREKGRPVLVGTTTVEVSEVLSRMLKRRGIPHNVLNAKQHAREAEIIAHAGEPQAVTIATNMAGRGTDIKLGEGVREVGGLAIIGTERHESRRIDRQLRGRAGRQGDPGSSIFFLSLEDDLMRLFGSERVARIMDRMGIEEGEVITHPMISRSIEKAQKKVEMQNFSIRKRLLEYDDVMNQQREIIYDRRKVALFQEDTREEVESILDEFIDHKLAMYAPPKAHPEEWDLDALEEEIGKVLNVSLYQVRQNLDEYDHETLRQYIRDQALHVYELKEKRIGRERMSVLERYFILRVIDEKWKDHLYDMDVLKEGIHLRAYGQKDPLLEYKREAFLMFEKLIHDINEETLQWLWKFQLVEEPVNRAEARKRQPQRMQLIHESADGLGFSSAVGEETDIQKAGKQRSDKKQPIRVGEKIGPNDPCPCGSGKKYKKCHGAVKN</sequence>
<keyword evidence="11 16" id="KW-0067">ATP-binding</keyword>
<dbReference type="InterPro" id="IPR001650">
    <property type="entry name" value="Helicase_C-like"/>
</dbReference>
<feature type="binding site" evidence="16">
    <location>
        <position position="100"/>
    </location>
    <ligand>
        <name>ATP</name>
        <dbReference type="ChEBI" id="CHEBI:30616"/>
    </ligand>
</feature>
<name>H1XNS3_CALAY</name>
<feature type="binding site" evidence="16">
    <location>
        <position position="619"/>
    </location>
    <ligand>
        <name>ATP</name>
        <dbReference type="ChEBI" id="CHEBI:30616"/>
    </ligand>
</feature>
<dbReference type="PANTHER" id="PTHR30612:SF0">
    <property type="entry name" value="CHLOROPLAST PROTEIN-TRANSPORTING ATPASE"/>
    <property type="match status" value="1"/>
</dbReference>
<evidence type="ECO:0000256" key="10">
    <source>
        <dbReference type="ARBA" id="ARBA00022833"/>
    </source>
</evidence>
<feature type="region of interest" description="Disordered" evidence="18">
    <location>
        <begin position="943"/>
        <end position="980"/>
    </location>
</feature>
<keyword evidence="13 16" id="KW-1278">Translocase</keyword>
<dbReference type="FunCoup" id="H1XNS3">
    <property type="interactions" value="565"/>
</dbReference>
<gene>
    <name evidence="16 22" type="primary">secA</name>
    <name evidence="22" type="ORF">Cabys_3010</name>
    <name evidence="23" type="ORF">Calab_0214</name>
</gene>
<dbReference type="Pfam" id="PF21090">
    <property type="entry name" value="P-loop_SecA"/>
    <property type="match status" value="1"/>
</dbReference>
<evidence type="ECO:0000256" key="15">
    <source>
        <dbReference type="ARBA" id="ARBA00023136"/>
    </source>
</evidence>
<comment type="similarity">
    <text evidence="3 16 17">Belongs to the SecA family.</text>
</comment>
<comment type="cofactor">
    <cofactor evidence="1">
        <name>Zn(2+)</name>
        <dbReference type="ChEBI" id="CHEBI:29105"/>
    </cofactor>
</comment>
<dbReference type="PROSITE" id="PS51194">
    <property type="entry name" value="HELICASE_CTER"/>
    <property type="match status" value="1"/>
</dbReference>
<dbReference type="InterPro" id="IPR027417">
    <property type="entry name" value="P-loop_NTPase"/>
</dbReference>
<dbReference type="InterPro" id="IPR004027">
    <property type="entry name" value="SEC_C_motif"/>
</dbReference>
<dbReference type="NCBIfam" id="TIGR00963">
    <property type="entry name" value="secA"/>
    <property type="match status" value="1"/>
</dbReference>
<evidence type="ECO:0000256" key="7">
    <source>
        <dbReference type="ARBA" id="ARBA00022519"/>
    </source>
</evidence>
<dbReference type="PROSITE" id="PS51196">
    <property type="entry name" value="SECA_MOTOR_DEAD"/>
    <property type="match status" value="1"/>
</dbReference>
<keyword evidence="12 16" id="KW-0653">Protein transport</keyword>
<dbReference type="FunFam" id="3.40.50.300:FF:000246">
    <property type="entry name" value="Preprotein translocase subunit SecA"/>
    <property type="match status" value="1"/>
</dbReference>
<evidence type="ECO:0000259" key="20">
    <source>
        <dbReference type="PROSITE" id="PS51194"/>
    </source>
</evidence>
<keyword evidence="10" id="KW-0862">Zinc</keyword>
<dbReference type="InterPro" id="IPR011130">
    <property type="entry name" value="SecA_preprotein_X-link_dom"/>
</dbReference>
<dbReference type="GO" id="GO:0046872">
    <property type="term" value="F:metal ion binding"/>
    <property type="evidence" value="ECO:0007669"/>
    <property type="project" value="UniProtKB-KW"/>
</dbReference>
<dbReference type="Pfam" id="PF07517">
    <property type="entry name" value="SecA_DEAD"/>
    <property type="match status" value="1"/>
</dbReference>
<dbReference type="SUPFAM" id="SSF81767">
    <property type="entry name" value="Pre-protein crosslinking domain of SecA"/>
    <property type="match status" value="1"/>
</dbReference>
<evidence type="ECO:0000256" key="11">
    <source>
        <dbReference type="ARBA" id="ARBA00022840"/>
    </source>
</evidence>
<evidence type="ECO:0000313" key="23">
    <source>
        <dbReference type="EMBL" id="EHO39863.1"/>
    </source>
</evidence>
<dbReference type="EC" id="7.4.2.8" evidence="16"/>
<dbReference type="Gene3D" id="1.10.3060.10">
    <property type="entry name" value="Helical scaffold and wing domains of SecA"/>
    <property type="match status" value="1"/>
</dbReference>
<dbReference type="PROSITE" id="PS51192">
    <property type="entry name" value="HELICASE_ATP_BIND_1"/>
    <property type="match status" value="1"/>
</dbReference>